<organism evidence="5 6">
    <name type="scientific">Mucuna pruriens</name>
    <name type="common">Velvet bean</name>
    <name type="synonym">Dolichos pruriens</name>
    <dbReference type="NCBI Taxonomy" id="157652"/>
    <lineage>
        <taxon>Eukaryota</taxon>
        <taxon>Viridiplantae</taxon>
        <taxon>Streptophyta</taxon>
        <taxon>Embryophyta</taxon>
        <taxon>Tracheophyta</taxon>
        <taxon>Spermatophyta</taxon>
        <taxon>Magnoliopsida</taxon>
        <taxon>eudicotyledons</taxon>
        <taxon>Gunneridae</taxon>
        <taxon>Pentapetalae</taxon>
        <taxon>rosids</taxon>
        <taxon>fabids</taxon>
        <taxon>Fabales</taxon>
        <taxon>Fabaceae</taxon>
        <taxon>Papilionoideae</taxon>
        <taxon>50 kb inversion clade</taxon>
        <taxon>NPAAA clade</taxon>
        <taxon>indigoferoid/millettioid clade</taxon>
        <taxon>Phaseoleae</taxon>
        <taxon>Mucuna</taxon>
    </lineage>
</organism>
<dbReference type="Gene3D" id="1.10.630.10">
    <property type="entry name" value="Cytochrome P450"/>
    <property type="match status" value="1"/>
</dbReference>
<dbReference type="InterPro" id="IPR001128">
    <property type="entry name" value="Cyt_P450"/>
</dbReference>
<dbReference type="InterPro" id="IPR036396">
    <property type="entry name" value="Cyt_P450_sf"/>
</dbReference>
<evidence type="ECO:0000256" key="3">
    <source>
        <dbReference type="ARBA" id="ARBA00023004"/>
    </source>
</evidence>
<evidence type="ECO:0000256" key="4">
    <source>
        <dbReference type="SAM" id="SignalP"/>
    </source>
</evidence>
<feature type="non-terminal residue" evidence="5">
    <location>
        <position position="1"/>
    </location>
</feature>
<evidence type="ECO:0000313" key="6">
    <source>
        <dbReference type="Proteomes" id="UP000257109"/>
    </source>
</evidence>
<dbReference type="PANTHER" id="PTHR47955:SF15">
    <property type="entry name" value="CYTOCHROME P450 71A2-LIKE"/>
    <property type="match status" value="1"/>
</dbReference>
<feature type="signal peptide" evidence="4">
    <location>
        <begin position="1"/>
        <end position="20"/>
    </location>
</feature>
<keyword evidence="2" id="KW-0479">Metal-binding</keyword>
<keyword evidence="6" id="KW-1185">Reference proteome</keyword>
<dbReference type="STRING" id="157652.A0A371F4V9"/>
<dbReference type="GO" id="GO:0004497">
    <property type="term" value="F:monooxygenase activity"/>
    <property type="evidence" value="ECO:0007669"/>
    <property type="project" value="InterPro"/>
</dbReference>
<gene>
    <name evidence="5" type="primary">CYP71A26</name>
    <name evidence="5" type="ORF">CR513_47102</name>
</gene>
<dbReference type="PANTHER" id="PTHR47955">
    <property type="entry name" value="CYTOCHROME P450 FAMILY 71 PROTEIN"/>
    <property type="match status" value="1"/>
</dbReference>
<accession>A0A371F4V9</accession>
<evidence type="ECO:0000313" key="5">
    <source>
        <dbReference type="EMBL" id="RDX73309.1"/>
    </source>
</evidence>
<name>A0A371F4V9_MUCPR</name>
<dbReference type="GO" id="GO:0005506">
    <property type="term" value="F:iron ion binding"/>
    <property type="evidence" value="ECO:0007669"/>
    <property type="project" value="InterPro"/>
</dbReference>
<dbReference type="Pfam" id="PF00067">
    <property type="entry name" value="p450"/>
    <property type="match status" value="1"/>
</dbReference>
<dbReference type="AlphaFoldDB" id="A0A371F4V9"/>
<keyword evidence="4" id="KW-0732">Signal</keyword>
<dbReference type="Proteomes" id="UP000257109">
    <property type="component" value="Unassembled WGS sequence"/>
</dbReference>
<proteinExistence type="inferred from homology"/>
<evidence type="ECO:0000256" key="2">
    <source>
        <dbReference type="ARBA" id="ARBA00022723"/>
    </source>
</evidence>
<sequence length="174" mass="19038">MVTFIVILFVLRAFLYLLLSKWNNNPNSAKKSPPSPPKLPIIGNLHQLGALTHRTLQSFAQTYGPFMLLHFGKVPILVVSTAEDSRECHKGSILPSFRAVREDEMSIMMGKIRPCCSSLMPVNLTDLLSSALTNDIVCIAALGRRCSGEGGGELREALSQMVELLGALVLRTIC</sequence>
<comment type="similarity">
    <text evidence="1">Belongs to the cytochrome P450 family.</text>
</comment>
<reference evidence="5" key="1">
    <citation type="submission" date="2018-05" db="EMBL/GenBank/DDBJ databases">
        <title>Draft genome of Mucuna pruriens seed.</title>
        <authorList>
            <person name="Nnadi N.E."/>
            <person name="Vos R."/>
            <person name="Hasami M.H."/>
            <person name="Devisetty U.K."/>
            <person name="Aguiy J.C."/>
        </authorList>
    </citation>
    <scope>NUCLEOTIDE SEQUENCE [LARGE SCALE GENOMIC DNA]</scope>
    <source>
        <strain evidence="5">JCA_2017</strain>
    </source>
</reference>
<dbReference type="GO" id="GO:0020037">
    <property type="term" value="F:heme binding"/>
    <property type="evidence" value="ECO:0007669"/>
    <property type="project" value="InterPro"/>
</dbReference>
<protein>
    <submittedName>
        <fullName evidence="5">Cytochrome P450 71A26</fullName>
    </submittedName>
</protein>
<feature type="chain" id="PRO_5016563329" evidence="4">
    <location>
        <begin position="21"/>
        <end position="174"/>
    </location>
</feature>
<evidence type="ECO:0000256" key="1">
    <source>
        <dbReference type="ARBA" id="ARBA00010617"/>
    </source>
</evidence>
<keyword evidence="3" id="KW-0408">Iron</keyword>
<dbReference type="SUPFAM" id="SSF48264">
    <property type="entry name" value="Cytochrome P450"/>
    <property type="match status" value="1"/>
</dbReference>
<dbReference type="OrthoDB" id="912976at2759"/>
<dbReference type="EMBL" id="QJKJ01010569">
    <property type="protein sequence ID" value="RDX73309.1"/>
    <property type="molecule type" value="Genomic_DNA"/>
</dbReference>
<comment type="caution">
    <text evidence="5">The sequence shown here is derived from an EMBL/GenBank/DDBJ whole genome shotgun (WGS) entry which is preliminary data.</text>
</comment>
<dbReference type="GO" id="GO:0016705">
    <property type="term" value="F:oxidoreductase activity, acting on paired donors, with incorporation or reduction of molecular oxygen"/>
    <property type="evidence" value="ECO:0007669"/>
    <property type="project" value="InterPro"/>
</dbReference>